<reference evidence="8" key="1">
    <citation type="submission" date="2019-02" db="EMBL/GenBank/DDBJ databases">
        <title>Deep-cultivation of Planctomycetes and their phenomic and genomic characterization uncovers novel biology.</title>
        <authorList>
            <person name="Wiegand S."/>
            <person name="Jogler M."/>
            <person name="Boedeker C."/>
            <person name="Pinto D."/>
            <person name="Vollmers J."/>
            <person name="Rivas-Marin E."/>
            <person name="Kohn T."/>
            <person name="Peeters S.H."/>
            <person name="Heuer A."/>
            <person name="Rast P."/>
            <person name="Oberbeckmann S."/>
            <person name="Bunk B."/>
            <person name="Jeske O."/>
            <person name="Meyerdierks A."/>
            <person name="Storesund J.E."/>
            <person name="Kallscheuer N."/>
            <person name="Luecker S."/>
            <person name="Lage O.M."/>
            <person name="Pohl T."/>
            <person name="Merkel B.J."/>
            <person name="Hornburger P."/>
            <person name="Mueller R.-W."/>
            <person name="Bruemmer F."/>
            <person name="Labrenz M."/>
            <person name="Spormann A.M."/>
            <person name="Op den Camp H."/>
            <person name="Overmann J."/>
            <person name="Amann R."/>
            <person name="Jetten M.S.M."/>
            <person name="Mascher T."/>
            <person name="Medema M.H."/>
            <person name="Devos D.P."/>
            <person name="Kaster A.-K."/>
            <person name="Ovreas L."/>
            <person name="Rohde M."/>
            <person name="Galperin M.Y."/>
            <person name="Jogler C."/>
        </authorList>
    </citation>
    <scope>NUCLEOTIDE SEQUENCE [LARGE SCALE GENOMIC DNA]</scope>
    <source>
        <strain evidence="8">Pan97</strain>
    </source>
</reference>
<evidence type="ECO:0000313" key="7">
    <source>
        <dbReference type="EMBL" id="QDU75547.1"/>
    </source>
</evidence>
<proteinExistence type="inferred from homology"/>
<evidence type="ECO:0000256" key="1">
    <source>
        <dbReference type="ARBA" id="ARBA00008779"/>
    </source>
</evidence>
<dbReference type="Gene3D" id="3.30.1120.10">
    <property type="match status" value="1"/>
</dbReference>
<dbReference type="InterPro" id="IPR050738">
    <property type="entry name" value="Sulfatase"/>
</dbReference>
<keyword evidence="2" id="KW-0479">Metal-binding</keyword>
<dbReference type="RefSeq" id="WP_144973010.1">
    <property type="nucleotide sequence ID" value="NZ_CP036289.1"/>
</dbReference>
<feature type="region of interest" description="Disordered" evidence="5">
    <location>
        <begin position="496"/>
        <end position="520"/>
    </location>
</feature>
<feature type="domain" description="Sulfatase N-terminal" evidence="6">
    <location>
        <begin position="31"/>
        <end position="393"/>
    </location>
</feature>
<name>A0A518C8J1_9BACT</name>
<keyword evidence="4" id="KW-0106">Calcium</keyword>
<evidence type="ECO:0000313" key="8">
    <source>
        <dbReference type="Proteomes" id="UP000318626"/>
    </source>
</evidence>
<keyword evidence="8" id="KW-1185">Reference proteome</keyword>
<dbReference type="PROSITE" id="PS00149">
    <property type="entry name" value="SULFATASE_2"/>
    <property type="match status" value="1"/>
</dbReference>
<dbReference type="PANTHER" id="PTHR42693">
    <property type="entry name" value="ARYLSULFATASE FAMILY MEMBER"/>
    <property type="match status" value="1"/>
</dbReference>
<dbReference type="InterPro" id="IPR000917">
    <property type="entry name" value="Sulfatase_N"/>
</dbReference>
<dbReference type="Pfam" id="PF00884">
    <property type="entry name" value="Sulfatase"/>
    <property type="match status" value="1"/>
</dbReference>
<dbReference type="Gene3D" id="3.40.720.10">
    <property type="entry name" value="Alkaline Phosphatase, subunit A"/>
    <property type="match status" value="1"/>
</dbReference>
<protein>
    <submittedName>
        <fullName evidence="7">Arylsulfatase</fullName>
        <ecNumber evidence="7">3.1.6.1</ecNumber>
    </submittedName>
</protein>
<evidence type="ECO:0000256" key="2">
    <source>
        <dbReference type="ARBA" id="ARBA00022723"/>
    </source>
</evidence>
<evidence type="ECO:0000256" key="4">
    <source>
        <dbReference type="ARBA" id="ARBA00022837"/>
    </source>
</evidence>
<comment type="similarity">
    <text evidence="1">Belongs to the sulfatase family.</text>
</comment>
<gene>
    <name evidence="7" type="primary">atsA_28</name>
    <name evidence="7" type="ORF">Pan97_25800</name>
</gene>
<dbReference type="EMBL" id="CP036289">
    <property type="protein sequence ID" value="QDU75547.1"/>
    <property type="molecule type" value="Genomic_DNA"/>
</dbReference>
<organism evidence="7 8">
    <name type="scientific">Bremerella volcania</name>
    <dbReference type="NCBI Taxonomy" id="2527984"/>
    <lineage>
        <taxon>Bacteria</taxon>
        <taxon>Pseudomonadati</taxon>
        <taxon>Planctomycetota</taxon>
        <taxon>Planctomycetia</taxon>
        <taxon>Pirellulales</taxon>
        <taxon>Pirellulaceae</taxon>
        <taxon>Bremerella</taxon>
    </lineage>
</organism>
<dbReference type="KEGG" id="bvo:Pan97_25800"/>
<dbReference type="InterPro" id="IPR017850">
    <property type="entry name" value="Alkaline_phosphatase_core_sf"/>
</dbReference>
<evidence type="ECO:0000256" key="3">
    <source>
        <dbReference type="ARBA" id="ARBA00022801"/>
    </source>
</evidence>
<accession>A0A518C8J1</accession>
<evidence type="ECO:0000259" key="6">
    <source>
        <dbReference type="Pfam" id="PF00884"/>
    </source>
</evidence>
<dbReference type="GO" id="GO:0004065">
    <property type="term" value="F:arylsulfatase activity"/>
    <property type="evidence" value="ECO:0007669"/>
    <property type="project" value="UniProtKB-EC"/>
</dbReference>
<dbReference type="InterPro" id="IPR024607">
    <property type="entry name" value="Sulfatase_CS"/>
</dbReference>
<dbReference type="PANTHER" id="PTHR42693:SF53">
    <property type="entry name" value="ENDO-4-O-SULFATASE"/>
    <property type="match status" value="1"/>
</dbReference>
<evidence type="ECO:0000256" key="5">
    <source>
        <dbReference type="SAM" id="MobiDB-lite"/>
    </source>
</evidence>
<dbReference type="AlphaFoldDB" id="A0A518C8J1"/>
<dbReference type="GO" id="GO:0046872">
    <property type="term" value="F:metal ion binding"/>
    <property type="evidence" value="ECO:0007669"/>
    <property type="project" value="UniProtKB-KW"/>
</dbReference>
<dbReference type="OrthoDB" id="9783154at2"/>
<sequence length="520" mass="59330">MMQRIISWTLVLAIAFGIGLVPSIAAAAERPNILIMMVDDLGFSDFGCYGSEIETPNIDRLAKDGLRFRNFYNTGKCHSSRVSLLTGLYCDQAGSESLKRGVTIAEVLGNAGYTTAMVGKWHLSKQPTDFGFQKYFGHLSGATNFFKGDNTFRLNGEKWNDFDDDFYTTDANVKWAKRFLAESLEEHPDKPFFLYVAHNAPHYPLQAREEDFRKYENRYGDGWDKLRAARYERQLEMGLIPKQWALSPRPEHVPDWSSLTDDQQDWERRRMAAFAGMVDRVDQTTGDLVAFLKEKGVFDNTLILICSDNGACPFDRTRGKEYDTWDPRSYWCYDTGWSHVGNTPFRLHKQNQHEGGISSPLIAHWPAGMKTKPGAITDQPAHLIDFMATCVDLGKTEYPASWPNRELEPLQGLSLSPILAGETRKSHDFLYFHFSTNRAIREGKWKLVTHRASQWELYDIEKDGTELNNLADQYPKRVKELSKLWHKTAIETDHLKEKQALPVSGKKPPLLNKDGTPAKD</sequence>
<keyword evidence="3 7" id="KW-0378">Hydrolase</keyword>
<dbReference type="Proteomes" id="UP000318626">
    <property type="component" value="Chromosome"/>
</dbReference>
<dbReference type="CDD" id="cd16025">
    <property type="entry name" value="PAS_like"/>
    <property type="match status" value="1"/>
</dbReference>
<dbReference type="EC" id="3.1.6.1" evidence="7"/>
<dbReference type="SUPFAM" id="SSF53649">
    <property type="entry name" value="Alkaline phosphatase-like"/>
    <property type="match status" value="1"/>
</dbReference>